<name>A0ABV4BRQ9_9CLOT</name>
<dbReference type="Pfam" id="PF10960">
    <property type="entry name" value="Holin_BhlA"/>
    <property type="match status" value="1"/>
</dbReference>
<dbReference type="InterPro" id="IPR024405">
    <property type="entry name" value="Phage_BhlA/UviB"/>
</dbReference>
<comment type="caution">
    <text evidence="2">The sequence shown here is derived from an EMBL/GenBank/DDBJ whole genome shotgun (WGS) entry which is preliminary data.</text>
</comment>
<sequence length="74" mass="8863">MENEIFKMAVQQGIWAMLFIFILVYVLKEQKERDEKAAEREENYQNIIAKLTDRLKTLDNIGEDVKEIKNKIFK</sequence>
<protein>
    <submittedName>
        <fullName evidence="2">BhlA/UviB family holin-like peptide</fullName>
    </submittedName>
</protein>
<keyword evidence="3" id="KW-1185">Reference proteome</keyword>
<dbReference type="RefSeq" id="WP_369705341.1">
    <property type="nucleotide sequence ID" value="NZ_JBGEWD010000018.1"/>
</dbReference>
<evidence type="ECO:0000313" key="3">
    <source>
        <dbReference type="Proteomes" id="UP001564657"/>
    </source>
</evidence>
<evidence type="ECO:0000256" key="1">
    <source>
        <dbReference type="SAM" id="Phobius"/>
    </source>
</evidence>
<reference evidence="2 3" key="1">
    <citation type="submission" date="2024-08" db="EMBL/GenBank/DDBJ databases">
        <title>Clostridium lapicellarii sp. nov., and Clostridium renhuaiense sp. nov., two species isolated from the mud in a fermentation cellar used for producing sauce-flavour Chinese liquors.</title>
        <authorList>
            <person name="Yang F."/>
            <person name="Wang H."/>
            <person name="Chen L.Q."/>
            <person name="Zhou N."/>
            <person name="Lu J.J."/>
            <person name="Pu X.X."/>
            <person name="Wan B."/>
            <person name="Wang L."/>
            <person name="Liu S.J."/>
        </authorList>
    </citation>
    <scope>NUCLEOTIDE SEQUENCE [LARGE SCALE GENOMIC DNA]</scope>
    <source>
        <strain evidence="2 3">MT-5</strain>
    </source>
</reference>
<organism evidence="2 3">
    <name type="scientific">Clostridium moutaii</name>
    <dbReference type="NCBI Taxonomy" id="3240932"/>
    <lineage>
        <taxon>Bacteria</taxon>
        <taxon>Bacillati</taxon>
        <taxon>Bacillota</taxon>
        <taxon>Clostridia</taxon>
        <taxon>Eubacteriales</taxon>
        <taxon>Clostridiaceae</taxon>
        <taxon>Clostridium</taxon>
    </lineage>
</organism>
<keyword evidence="1" id="KW-0472">Membrane</keyword>
<feature type="transmembrane region" description="Helical" evidence="1">
    <location>
        <begin position="6"/>
        <end position="27"/>
    </location>
</feature>
<keyword evidence="1" id="KW-0812">Transmembrane</keyword>
<accession>A0ABV4BRQ9</accession>
<proteinExistence type="predicted"/>
<dbReference type="Proteomes" id="UP001564657">
    <property type="component" value="Unassembled WGS sequence"/>
</dbReference>
<keyword evidence="1" id="KW-1133">Transmembrane helix</keyword>
<dbReference type="EMBL" id="JBGEWD010000018">
    <property type="protein sequence ID" value="MEY8001445.1"/>
    <property type="molecule type" value="Genomic_DNA"/>
</dbReference>
<evidence type="ECO:0000313" key="2">
    <source>
        <dbReference type="EMBL" id="MEY8001445.1"/>
    </source>
</evidence>
<gene>
    <name evidence="2" type="ORF">AB8U03_14790</name>
</gene>